<dbReference type="OrthoDB" id="2849215at2759"/>
<dbReference type="GO" id="GO:0016020">
    <property type="term" value="C:membrane"/>
    <property type="evidence" value="ECO:0007669"/>
    <property type="project" value="UniProtKB-SubCell"/>
</dbReference>
<protein>
    <submittedName>
        <fullName evidence="9">Polysaccharide synthase Cps1</fullName>
    </submittedName>
</protein>
<keyword evidence="4 8" id="KW-0812">Transmembrane</keyword>
<keyword evidence="2" id="KW-0328">Glycosyltransferase</keyword>
<dbReference type="Pfam" id="PF13641">
    <property type="entry name" value="Glyco_tranf_2_3"/>
    <property type="match status" value="1"/>
</dbReference>
<keyword evidence="3" id="KW-0808">Transferase</keyword>
<dbReference type="InterPro" id="IPR029044">
    <property type="entry name" value="Nucleotide-diphossugar_trans"/>
</dbReference>
<accession>A0A6A5UFC7</accession>
<keyword evidence="10" id="KW-1185">Reference proteome</keyword>
<evidence type="ECO:0000256" key="7">
    <source>
        <dbReference type="ARBA" id="ARBA00023180"/>
    </source>
</evidence>
<evidence type="ECO:0000256" key="5">
    <source>
        <dbReference type="ARBA" id="ARBA00022989"/>
    </source>
</evidence>
<keyword evidence="6 8" id="KW-0472">Membrane</keyword>
<dbReference type="AlphaFoldDB" id="A0A6A5UFC7"/>
<evidence type="ECO:0000256" key="1">
    <source>
        <dbReference type="ARBA" id="ARBA00004370"/>
    </source>
</evidence>
<dbReference type="Gene3D" id="3.90.550.10">
    <property type="entry name" value="Spore Coat Polysaccharide Biosynthesis Protein SpsA, Chain A"/>
    <property type="match status" value="1"/>
</dbReference>
<evidence type="ECO:0000256" key="2">
    <source>
        <dbReference type="ARBA" id="ARBA00022676"/>
    </source>
</evidence>
<keyword evidence="5 8" id="KW-1133">Transmembrane helix</keyword>
<feature type="transmembrane region" description="Helical" evidence="8">
    <location>
        <begin position="382"/>
        <end position="399"/>
    </location>
</feature>
<organism evidence="9 10">
    <name type="scientific">Byssothecium circinans</name>
    <dbReference type="NCBI Taxonomy" id="147558"/>
    <lineage>
        <taxon>Eukaryota</taxon>
        <taxon>Fungi</taxon>
        <taxon>Dikarya</taxon>
        <taxon>Ascomycota</taxon>
        <taxon>Pezizomycotina</taxon>
        <taxon>Dothideomycetes</taxon>
        <taxon>Pleosporomycetidae</taxon>
        <taxon>Pleosporales</taxon>
        <taxon>Massarineae</taxon>
        <taxon>Massarinaceae</taxon>
        <taxon>Byssothecium</taxon>
    </lineage>
</organism>
<evidence type="ECO:0000256" key="4">
    <source>
        <dbReference type="ARBA" id="ARBA00022692"/>
    </source>
</evidence>
<dbReference type="EMBL" id="ML976977">
    <property type="protein sequence ID" value="KAF1963458.1"/>
    <property type="molecule type" value="Genomic_DNA"/>
</dbReference>
<dbReference type="InterPro" id="IPR052427">
    <property type="entry name" value="Glycosyltrans_GT2/GT47"/>
</dbReference>
<dbReference type="CDD" id="cd06434">
    <property type="entry name" value="GT2_HAS"/>
    <property type="match status" value="1"/>
</dbReference>
<proteinExistence type="predicted"/>
<evidence type="ECO:0000256" key="3">
    <source>
        <dbReference type="ARBA" id="ARBA00022679"/>
    </source>
</evidence>
<comment type="subcellular location">
    <subcellularLocation>
        <location evidence="1">Membrane</location>
    </subcellularLocation>
</comment>
<dbReference type="PANTHER" id="PTHR47844">
    <property type="entry name" value="SYNTHASE CPS1, PUTATIVE (AFU_ORTHOLOGUE AFUA_7G02500)-RELATED"/>
    <property type="match status" value="1"/>
</dbReference>
<keyword evidence="7" id="KW-0325">Glycoprotein</keyword>
<evidence type="ECO:0000313" key="10">
    <source>
        <dbReference type="Proteomes" id="UP000800035"/>
    </source>
</evidence>
<sequence>MALSYEGATHKVKERGPLEHGKTSQLIVHSTANMSIKMPRHLYAFTALWLYRYIRFLVNAISSWSFTPIPLPGRPTIHPYDVTVIIPTICGEDIGSLVDTVRSCLATSPSGIIIVTVDSDKEMISSIAKSLSPVVKVLSIPYPNKRHQISRAIHEVRTSITILADDDVVWPHTLLGYVLAPLEFPNVGAVGTRQRVRPCVRFSGGSPWKFLREYVWEYLGACYIERRNFEITATSHIDGGISCLSGRTAAFRTDILKDDEFITSYCNEMWHEKILNPDDDNFITRWLVSHRWKIVIQSAEEAVVQTTLEKNSKFLYQCLRWARSNWRSNFTSTVCERHVWRQQPWSTYALHLATPMHSLLTDPLLLYLLYWATDSYDGVTRSWAIFMLVLWMLIAKIAKLFPHFYRRPRDIFLIPVTWTFGYMHGFIKYYALLTIGETSWGSRKS</sequence>
<dbReference type="SUPFAM" id="SSF53448">
    <property type="entry name" value="Nucleotide-diphospho-sugar transferases"/>
    <property type="match status" value="1"/>
</dbReference>
<reference evidence="9" key="1">
    <citation type="journal article" date="2020" name="Stud. Mycol.">
        <title>101 Dothideomycetes genomes: a test case for predicting lifestyles and emergence of pathogens.</title>
        <authorList>
            <person name="Haridas S."/>
            <person name="Albert R."/>
            <person name="Binder M."/>
            <person name="Bloem J."/>
            <person name="Labutti K."/>
            <person name="Salamov A."/>
            <person name="Andreopoulos B."/>
            <person name="Baker S."/>
            <person name="Barry K."/>
            <person name="Bills G."/>
            <person name="Bluhm B."/>
            <person name="Cannon C."/>
            <person name="Castanera R."/>
            <person name="Culley D."/>
            <person name="Daum C."/>
            <person name="Ezra D."/>
            <person name="Gonzalez J."/>
            <person name="Henrissat B."/>
            <person name="Kuo A."/>
            <person name="Liang C."/>
            <person name="Lipzen A."/>
            <person name="Lutzoni F."/>
            <person name="Magnuson J."/>
            <person name="Mondo S."/>
            <person name="Nolan M."/>
            <person name="Ohm R."/>
            <person name="Pangilinan J."/>
            <person name="Park H.-J."/>
            <person name="Ramirez L."/>
            <person name="Alfaro M."/>
            <person name="Sun H."/>
            <person name="Tritt A."/>
            <person name="Yoshinaga Y."/>
            <person name="Zwiers L.-H."/>
            <person name="Turgeon B."/>
            <person name="Goodwin S."/>
            <person name="Spatafora J."/>
            <person name="Crous P."/>
            <person name="Grigoriev I."/>
        </authorList>
    </citation>
    <scope>NUCLEOTIDE SEQUENCE</scope>
    <source>
        <strain evidence="9">CBS 675.92</strain>
    </source>
</reference>
<name>A0A6A5UFC7_9PLEO</name>
<dbReference type="Proteomes" id="UP000800035">
    <property type="component" value="Unassembled WGS sequence"/>
</dbReference>
<evidence type="ECO:0000313" key="9">
    <source>
        <dbReference type="EMBL" id="KAF1963458.1"/>
    </source>
</evidence>
<feature type="transmembrane region" description="Helical" evidence="8">
    <location>
        <begin position="411"/>
        <end position="431"/>
    </location>
</feature>
<dbReference type="GO" id="GO:0016757">
    <property type="term" value="F:glycosyltransferase activity"/>
    <property type="evidence" value="ECO:0007669"/>
    <property type="project" value="UniProtKB-KW"/>
</dbReference>
<gene>
    <name evidence="9" type="ORF">CC80DRAFT_6089</name>
</gene>
<dbReference type="PANTHER" id="PTHR47844:SF1">
    <property type="entry name" value="EXOSTOSIN-LIKE 2"/>
    <property type="match status" value="1"/>
</dbReference>
<evidence type="ECO:0000256" key="8">
    <source>
        <dbReference type="SAM" id="Phobius"/>
    </source>
</evidence>
<evidence type="ECO:0000256" key="6">
    <source>
        <dbReference type="ARBA" id="ARBA00023136"/>
    </source>
</evidence>